<dbReference type="InterPro" id="IPR027417">
    <property type="entry name" value="P-loop_NTPase"/>
</dbReference>
<dbReference type="EMBL" id="CAFBNF010000030">
    <property type="protein sequence ID" value="CAB4934616.1"/>
    <property type="molecule type" value="Genomic_DNA"/>
</dbReference>
<dbReference type="Pfam" id="PF07931">
    <property type="entry name" value="CPT"/>
    <property type="match status" value="1"/>
</dbReference>
<dbReference type="EMBL" id="CAFBOZ010000134">
    <property type="protein sequence ID" value="CAB5006589.1"/>
    <property type="molecule type" value="Genomic_DNA"/>
</dbReference>
<dbReference type="AlphaFoldDB" id="A0A6J7IUZ5"/>
<proteinExistence type="predicted"/>
<dbReference type="SUPFAM" id="SSF52540">
    <property type="entry name" value="P-loop containing nucleoside triphosphate hydrolases"/>
    <property type="match status" value="1"/>
</dbReference>
<dbReference type="Gene3D" id="3.40.50.300">
    <property type="entry name" value="P-loop containing nucleotide triphosphate hydrolases"/>
    <property type="match status" value="1"/>
</dbReference>
<gene>
    <name evidence="1" type="ORF">UFOPK3773_00451</name>
    <name evidence="2" type="ORF">UFOPK3992_01020</name>
</gene>
<organism evidence="1">
    <name type="scientific">freshwater metagenome</name>
    <dbReference type="NCBI Taxonomy" id="449393"/>
    <lineage>
        <taxon>unclassified sequences</taxon>
        <taxon>metagenomes</taxon>
        <taxon>ecological metagenomes</taxon>
    </lineage>
</organism>
<reference evidence="1" key="1">
    <citation type="submission" date="2020-05" db="EMBL/GenBank/DDBJ databases">
        <authorList>
            <person name="Chiriac C."/>
            <person name="Salcher M."/>
            <person name="Ghai R."/>
            <person name="Kavagutti S V."/>
        </authorList>
    </citation>
    <scope>NUCLEOTIDE SEQUENCE</scope>
</reference>
<evidence type="ECO:0000313" key="2">
    <source>
        <dbReference type="EMBL" id="CAB5006589.1"/>
    </source>
</evidence>
<accession>A0A6J7IUZ5</accession>
<name>A0A6J7IUZ5_9ZZZZ</name>
<protein>
    <submittedName>
        <fullName evidence="1">Unannotated protein</fullName>
    </submittedName>
</protein>
<sequence>MTTASSETQSTLPLAILVNGPSSSGKSTLCRALQNRLIDLADGDPELASARVAFDDVVGLIPHKLFPISFVKLQGLDLSDLSSRVPFDGRASWEYVDDSEAEGKHGGSPRLRLVLNPHGERLLKGLHRSWNAHLHLGTHLIIDHFIQDAAWYDDLMEALEESRARVFSVGVFCSLAELERRESARNDGNVEGRPLGLARRSDELCHDHPLVYDVTVHTDEESTADSVDRIIAALNI</sequence>
<evidence type="ECO:0000313" key="1">
    <source>
        <dbReference type="EMBL" id="CAB4934616.1"/>
    </source>
</evidence>